<dbReference type="Proteomes" id="UP000269721">
    <property type="component" value="Unassembled WGS sequence"/>
</dbReference>
<accession>A0A4P9WN64</accession>
<name>A0A4P9WN64_9FUNG</name>
<evidence type="ECO:0000313" key="2">
    <source>
        <dbReference type="EMBL" id="RKO94551.1"/>
    </source>
</evidence>
<proteinExistence type="predicted"/>
<feature type="compositionally biased region" description="Polar residues" evidence="1">
    <location>
        <begin position="1"/>
        <end position="11"/>
    </location>
</feature>
<sequence>MSSDSMDINRTSVKDPTINLKTNSKDPTPRPERGAAPYGYVAGCQEIKTCLDTILSNSPLNRARKEIYDPDLHILEETGWSPQLSPSKYPNNSVLRLDGLPQRDCSSLSSSYLAPPALCKGHWGCRIAREETQTFQSLELSRRGAAMGQKRGSGPVDKKDEAVEIRLAWPPPLAGKGLGVMGEETGPGRRLQGSFAGDTAMVNNIFKVNNAEGMVHAEIDACSALKQL</sequence>
<feature type="region of interest" description="Disordered" evidence="1">
    <location>
        <begin position="1"/>
        <end position="36"/>
    </location>
</feature>
<reference evidence="3" key="1">
    <citation type="journal article" date="2018" name="Nat. Microbiol.">
        <title>Leveraging single-cell genomics to expand the fungal tree of life.</title>
        <authorList>
            <person name="Ahrendt S.R."/>
            <person name="Quandt C.A."/>
            <person name="Ciobanu D."/>
            <person name="Clum A."/>
            <person name="Salamov A."/>
            <person name="Andreopoulos B."/>
            <person name="Cheng J.F."/>
            <person name="Woyke T."/>
            <person name="Pelin A."/>
            <person name="Henrissat B."/>
            <person name="Reynolds N.K."/>
            <person name="Benny G.L."/>
            <person name="Smith M.E."/>
            <person name="James T.Y."/>
            <person name="Grigoriev I.V."/>
        </authorList>
    </citation>
    <scope>NUCLEOTIDE SEQUENCE [LARGE SCALE GENOMIC DNA]</scope>
</reference>
<evidence type="ECO:0000256" key="1">
    <source>
        <dbReference type="SAM" id="MobiDB-lite"/>
    </source>
</evidence>
<organism evidence="2 3">
    <name type="scientific">Blyttiomyces helicus</name>
    <dbReference type="NCBI Taxonomy" id="388810"/>
    <lineage>
        <taxon>Eukaryota</taxon>
        <taxon>Fungi</taxon>
        <taxon>Fungi incertae sedis</taxon>
        <taxon>Chytridiomycota</taxon>
        <taxon>Chytridiomycota incertae sedis</taxon>
        <taxon>Chytridiomycetes</taxon>
        <taxon>Chytridiomycetes incertae sedis</taxon>
        <taxon>Blyttiomyces</taxon>
    </lineage>
</organism>
<feature type="compositionally biased region" description="Basic and acidic residues" evidence="1">
    <location>
        <begin position="23"/>
        <end position="33"/>
    </location>
</feature>
<dbReference type="EMBL" id="KZ993868">
    <property type="protein sequence ID" value="RKO94551.1"/>
    <property type="molecule type" value="Genomic_DNA"/>
</dbReference>
<evidence type="ECO:0000313" key="3">
    <source>
        <dbReference type="Proteomes" id="UP000269721"/>
    </source>
</evidence>
<gene>
    <name evidence="2" type="ORF">BDK51DRAFT_33833</name>
</gene>
<keyword evidence="3" id="KW-1185">Reference proteome</keyword>
<protein>
    <submittedName>
        <fullName evidence="2">Uncharacterized protein</fullName>
    </submittedName>
</protein>
<dbReference type="AlphaFoldDB" id="A0A4P9WN64"/>